<evidence type="ECO:0000256" key="5">
    <source>
        <dbReference type="ARBA" id="ARBA00051722"/>
    </source>
</evidence>
<keyword evidence="6" id="KW-0479">Metal-binding</keyword>
<dbReference type="Gene3D" id="3.40.50.12350">
    <property type="match status" value="1"/>
</dbReference>
<keyword evidence="6" id="KW-0804">Transcription</keyword>
<evidence type="ECO:0000256" key="3">
    <source>
        <dbReference type="ARBA" id="ARBA00022842"/>
    </source>
</evidence>
<dbReference type="GO" id="GO:0005634">
    <property type="term" value="C:nucleus"/>
    <property type="evidence" value="ECO:0007669"/>
    <property type="project" value="TreeGrafter"/>
</dbReference>
<protein>
    <recommendedName>
        <fullName evidence="6">Eyes absent homolog</fullName>
        <ecNumber evidence="6">3.1.3.48</ecNumber>
    </recommendedName>
</protein>
<keyword evidence="8" id="KW-1185">Reference proteome</keyword>
<evidence type="ECO:0000256" key="2">
    <source>
        <dbReference type="ARBA" id="ARBA00022801"/>
    </source>
</evidence>
<proteinExistence type="inferred from homology"/>
<dbReference type="OrthoDB" id="167668at2759"/>
<keyword evidence="3 6" id="KW-0460">Magnesium</keyword>
<dbReference type="GO" id="GO:0045739">
    <property type="term" value="P:positive regulation of DNA repair"/>
    <property type="evidence" value="ECO:0007669"/>
    <property type="project" value="TreeGrafter"/>
</dbReference>
<gene>
    <name evidence="7" type="ORF">DICVIV_11359</name>
</gene>
<dbReference type="Proteomes" id="UP000053766">
    <property type="component" value="Unassembled WGS sequence"/>
</dbReference>
<comment type="cofactor">
    <cofactor evidence="6">
        <name>Mg(2+)</name>
        <dbReference type="ChEBI" id="CHEBI:18420"/>
    </cofactor>
    <text evidence="6">Binds 1 Mg(2+) ion per subunit.</text>
</comment>
<dbReference type="EMBL" id="KN716643">
    <property type="protein sequence ID" value="KJH42633.1"/>
    <property type="molecule type" value="Genomic_DNA"/>
</dbReference>
<keyword evidence="4 6" id="KW-0904">Protein phosphatase</keyword>
<feature type="non-terminal residue" evidence="7">
    <location>
        <position position="1"/>
    </location>
</feature>
<reference evidence="7 8" key="1">
    <citation type="submission" date="2013-11" db="EMBL/GenBank/DDBJ databases">
        <title>Draft genome of the bovine lungworm Dictyocaulus viviparus.</title>
        <authorList>
            <person name="Mitreva M."/>
        </authorList>
    </citation>
    <scope>NUCLEOTIDE SEQUENCE [LARGE SCALE GENOMIC DNA]</scope>
    <source>
        <strain evidence="7 8">HannoverDv2000</strain>
    </source>
</reference>
<dbReference type="GO" id="GO:2001240">
    <property type="term" value="P:negative regulation of extrinsic apoptotic signaling pathway in absence of ligand"/>
    <property type="evidence" value="ECO:0007669"/>
    <property type="project" value="TreeGrafter"/>
</dbReference>
<evidence type="ECO:0000313" key="7">
    <source>
        <dbReference type="EMBL" id="KJH42633.1"/>
    </source>
</evidence>
<keyword evidence="2 6" id="KW-0378">Hydrolase</keyword>
<comment type="catalytic activity">
    <reaction evidence="5 6">
        <text>O-phospho-L-tyrosyl-[protein] + H2O = L-tyrosyl-[protein] + phosphate</text>
        <dbReference type="Rhea" id="RHEA:10684"/>
        <dbReference type="Rhea" id="RHEA-COMP:10136"/>
        <dbReference type="Rhea" id="RHEA-COMP:20101"/>
        <dbReference type="ChEBI" id="CHEBI:15377"/>
        <dbReference type="ChEBI" id="CHEBI:43474"/>
        <dbReference type="ChEBI" id="CHEBI:46858"/>
        <dbReference type="ChEBI" id="CHEBI:61978"/>
        <dbReference type="EC" id="3.1.3.48"/>
    </reaction>
</comment>
<evidence type="ECO:0000256" key="6">
    <source>
        <dbReference type="RuleBase" id="RU362036"/>
    </source>
</evidence>
<dbReference type="STRING" id="29172.A0A0D8XDD6"/>
<dbReference type="AlphaFoldDB" id="A0A0D8XDD6"/>
<reference evidence="8" key="2">
    <citation type="journal article" date="2016" name="Sci. Rep.">
        <title>Dictyocaulus viviparus genome, variome and transcriptome elucidate lungworm biology and support future intervention.</title>
        <authorList>
            <person name="McNulty S.N."/>
            <person name="Strube C."/>
            <person name="Rosa B.A."/>
            <person name="Martin J.C."/>
            <person name="Tyagi R."/>
            <person name="Choi Y.J."/>
            <person name="Wang Q."/>
            <person name="Hallsworth Pepin K."/>
            <person name="Zhang X."/>
            <person name="Ozersky P."/>
            <person name="Wilson R.K."/>
            <person name="Sternberg P.W."/>
            <person name="Gasser R.B."/>
            <person name="Mitreva M."/>
        </authorList>
    </citation>
    <scope>NUCLEOTIDE SEQUENCE [LARGE SCALE GENOMIC DNA]</scope>
    <source>
        <strain evidence="8">HannoverDv2000</strain>
    </source>
</reference>
<dbReference type="GO" id="GO:0046872">
    <property type="term" value="F:metal ion binding"/>
    <property type="evidence" value="ECO:0007669"/>
    <property type="project" value="UniProtKB-KW"/>
</dbReference>
<keyword evidence="6" id="KW-0805">Transcription regulation</keyword>
<evidence type="ECO:0000313" key="8">
    <source>
        <dbReference type="Proteomes" id="UP000053766"/>
    </source>
</evidence>
<name>A0A0D8XDD6_DICVI</name>
<dbReference type="PANTHER" id="PTHR10190:SF16">
    <property type="entry name" value="DEVELOPMENTAL PROTEIN EYES ABSENT"/>
    <property type="match status" value="1"/>
</dbReference>
<dbReference type="EC" id="3.1.3.48" evidence="6"/>
<dbReference type="InterPro" id="IPR038102">
    <property type="entry name" value="EYA_dom_sf"/>
</dbReference>
<comment type="similarity">
    <text evidence="1 6">Belongs to the HAD-like hydrolase superfamily. EYA family.</text>
</comment>
<dbReference type="GO" id="GO:0004725">
    <property type="term" value="F:protein tyrosine phosphatase activity"/>
    <property type="evidence" value="ECO:0007669"/>
    <property type="project" value="UniProtKB-EC"/>
</dbReference>
<evidence type="ECO:0000256" key="1">
    <source>
        <dbReference type="ARBA" id="ARBA00010501"/>
    </source>
</evidence>
<dbReference type="PANTHER" id="PTHR10190">
    <property type="entry name" value="EYES ABSENT"/>
    <property type="match status" value="1"/>
</dbReference>
<sequence>TAVSTEKYANVVLCTDPLVAAIAQILLGGLAHAVPIENIYSISKTSREVVLDRIQNRFGKKCSYVVITSSLETNNIARKSFSPATISETSGIDSGLAYSDNG</sequence>
<dbReference type="InterPro" id="IPR028472">
    <property type="entry name" value="EYA"/>
</dbReference>
<dbReference type="GO" id="GO:0030154">
    <property type="term" value="P:cell differentiation"/>
    <property type="evidence" value="ECO:0007669"/>
    <property type="project" value="TreeGrafter"/>
</dbReference>
<accession>A0A0D8XDD6</accession>
<organism evidence="7 8">
    <name type="scientific">Dictyocaulus viviparus</name>
    <name type="common">Bovine lungworm</name>
    <dbReference type="NCBI Taxonomy" id="29172"/>
    <lineage>
        <taxon>Eukaryota</taxon>
        <taxon>Metazoa</taxon>
        <taxon>Ecdysozoa</taxon>
        <taxon>Nematoda</taxon>
        <taxon>Chromadorea</taxon>
        <taxon>Rhabditida</taxon>
        <taxon>Rhabditina</taxon>
        <taxon>Rhabditomorpha</taxon>
        <taxon>Strongyloidea</taxon>
        <taxon>Metastrongylidae</taxon>
        <taxon>Dictyocaulus</taxon>
    </lineage>
</organism>
<evidence type="ECO:0000256" key="4">
    <source>
        <dbReference type="ARBA" id="ARBA00022912"/>
    </source>
</evidence>